<evidence type="ECO:0000313" key="1">
    <source>
        <dbReference type="EMBL" id="SOQ57110.1"/>
    </source>
</evidence>
<accession>A0A2H1WVL7</accession>
<dbReference type="EMBL" id="ODYU01011392">
    <property type="protein sequence ID" value="SOQ57110.1"/>
    <property type="molecule type" value="Genomic_DNA"/>
</dbReference>
<protein>
    <submittedName>
        <fullName evidence="1">SFRICE_039292</fullName>
    </submittedName>
</protein>
<reference evidence="1" key="1">
    <citation type="submission" date="2016-07" db="EMBL/GenBank/DDBJ databases">
        <authorList>
            <person name="Bretaudeau A."/>
        </authorList>
    </citation>
    <scope>NUCLEOTIDE SEQUENCE</scope>
    <source>
        <strain evidence="1">Rice</strain>
        <tissue evidence="1">Whole body</tissue>
    </source>
</reference>
<gene>
    <name evidence="1" type="ORF">SFRICE_039292</name>
</gene>
<name>A0A2H1WVL7_SPOFR</name>
<organism evidence="1">
    <name type="scientific">Spodoptera frugiperda</name>
    <name type="common">Fall armyworm</name>
    <dbReference type="NCBI Taxonomy" id="7108"/>
    <lineage>
        <taxon>Eukaryota</taxon>
        <taxon>Metazoa</taxon>
        <taxon>Ecdysozoa</taxon>
        <taxon>Arthropoda</taxon>
        <taxon>Hexapoda</taxon>
        <taxon>Insecta</taxon>
        <taxon>Pterygota</taxon>
        <taxon>Neoptera</taxon>
        <taxon>Endopterygota</taxon>
        <taxon>Lepidoptera</taxon>
        <taxon>Glossata</taxon>
        <taxon>Ditrysia</taxon>
        <taxon>Noctuoidea</taxon>
        <taxon>Noctuidae</taxon>
        <taxon>Amphipyrinae</taxon>
        <taxon>Spodoptera</taxon>
    </lineage>
</organism>
<proteinExistence type="predicted"/>
<dbReference type="AlphaFoldDB" id="A0A2H1WVL7"/>
<sequence length="173" mass="19398">MPVIEQTYYLMVSNRRRPWTLETPEALQVRLLFGNGDGEGWEGGNWASGNLTHTTKHNASVVSRRFSVRPWYHSGRAGPFVPKHGSPTLKNIWLLTLALGFASTSQSKYQSSPLITSTCVVVWSIKAGGHSTTTCTLAYADPTTFVATQVYVEALWRDTFVRRREPYDITLAF</sequence>